<evidence type="ECO:0000256" key="2">
    <source>
        <dbReference type="ARBA" id="ARBA00012937"/>
    </source>
</evidence>
<dbReference type="OrthoDB" id="1936100at2759"/>
<evidence type="ECO:0000256" key="7">
    <source>
        <dbReference type="ARBA" id="ARBA00030668"/>
    </source>
</evidence>
<reference evidence="13 14" key="1">
    <citation type="submission" date="2016-07" db="EMBL/GenBank/DDBJ databases">
        <title>Pervasive Adenine N6-methylation of Active Genes in Fungi.</title>
        <authorList>
            <consortium name="DOE Joint Genome Institute"/>
            <person name="Mondo S.J."/>
            <person name="Dannebaum R.O."/>
            <person name="Kuo R.C."/>
            <person name="Labutti K."/>
            <person name="Haridas S."/>
            <person name="Kuo A."/>
            <person name="Salamov A."/>
            <person name="Ahrendt S.R."/>
            <person name="Lipzen A."/>
            <person name="Sullivan W."/>
            <person name="Andreopoulos W.B."/>
            <person name="Clum A."/>
            <person name="Lindquist E."/>
            <person name="Daum C."/>
            <person name="Ramamoorthy G.K."/>
            <person name="Gryganskyi A."/>
            <person name="Culley D."/>
            <person name="Magnuson J.K."/>
            <person name="James T.Y."/>
            <person name="O'Malley M.A."/>
            <person name="Stajich J.E."/>
            <person name="Spatafora J.W."/>
            <person name="Visel A."/>
            <person name="Grigoriev I.V."/>
        </authorList>
    </citation>
    <scope>NUCLEOTIDE SEQUENCE [LARGE SCALE GENOMIC DNA]</scope>
    <source>
        <strain evidence="13 14">NRRL 3301</strain>
    </source>
</reference>
<dbReference type="PANTHER" id="PTHR20852:SF57">
    <property type="entry name" value="GLUTAMINE SYNTHETASE 2 CYTOPLASMIC"/>
    <property type="match status" value="1"/>
</dbReference>
<dbReference type="SMART" id="SM01230">
    <property type="entry name" value="Gln-synt_C"/>
    <property type="match status" value="1"/>
</dbReference>
<dbReference type="AlphaFoldDB" id="A0A1X2GY31"/>
<keyword evidence="6" id="KW-0067">ATP-binding</keyword>
<dbReference type="Gene3D" id="3.10.20.70">
    <property type="entry name" value="Glutamine synthetase, N-terminal domain"/>
    <property type="match status" value="1"/>
</dbReference>
<dbReference type="GO" id="GO:0006542">
    <property type="term" value="P:glutamine biosynthetic process"/>
    <property type="evidence" value="ECO:0007669"/>
    <property type="project" value="InterPro"/>
</dbReference>
<evidence type="ECO:0000313" key="13">
    <source>
        <dbReference type="EMBL" id="ORX62998.1"/>
    </source>
</evidence>
<keyword evidence="4" id="KW-0436">Ligase</keyword>
<evidence type="ECO:0000256" key="5">
    <source>
        <dbReference type="ARBA" id="ARBA00022741"/>
    </source>
</evidence>
<dbReference type="InterPro" id="IPR014746">
    <property type="entry name" value="Gln_synth/guanido_kin_cat_dom"/>
</dbReference>
<dbReference type="InterPro" id="IPR036651">
    <property type="entry name" value="Gln_synt_N_sf"/>
</dbReference>
<comment type="caution">
    <text evidence="13">The sequence shown here is derived from an EMBL/GenBank/DDBJ whole genome shotgun (WGS) entry which is preliminary data.</text>
</comment>
<evidence type="ECO:0000256" key="3">
    <source>
        <dbReference type="ARBA" id="ARBA00021364"/>
    </source>
</evidence>
<evidence type="ECO:0000259" key="12">
    <source>
        <dbReference type="PROSITE" id="PS51987"/>
    </source>
</evidence>
<dbReference type="SUPFAM" id="SSF54368">
    <property type="entry name" value="Glutamine synthetase, N-terminal domain"/>
    <property type="match status" value="1"/>
</dbReference>
<dbReference type="InterPro" id="IPR050292">
    <property type="entry name" value="Glutamine_Synthetase"/>
</dbReference>
<dbReference type="PROSITE" id="PS00181">
    <property type="entry name" value="GLNA_ATP"/>
    <property type="match status" value="1"/>
</dbReference>
<evidence type="ECO:0000256" key="8">
    <source>
        <dbReference type="ARBA" id="ARBA00049436"/>
    </source>
</evidence>
<dbReference type="Gene3D" id="3.30.590.10">
    <property type="entry name" value="Glutamine synthetase/guanido kinase, catalytic domain"/>
    <property type="match status" value="1"/>
</dbReference>
<keyword evidence="5" id="KW-0547">Nucleotide-binding</keyword>
<organism evidence="13 14">
    <name type="scientific">Hesseltinella vesiculosa</name>
    <dbReference type="NCBI Taxonomy" id="101127"/>
    <lineage>
        <taxon>Eukaryota</taxon>
        <taxon>Fungi</taxon>
        <taxon>Fungi incertae sedis</taxon>
        <taxon>Mucoromycota</taxon>
        <taxon>Mucoromycotina</taxon>
        <taxon>Mucoromycetes</taxon>
        <taxon>Mucorales</taxon>
        <taxon>Cunninghamellaceae</taxon>
        <taxon>Hesseltinella</taxon>
    </lineage>
</organism>
<comment type="similarity">
    <text evidence="1 9 10">Belongs to the glutamine synthetase family.</text>
</comment>
<sequence length="368" mass="41084">MAAIKSNSSLLQKYLQLSQGDTIQAEYLWLDGQGDIRSKSRTLTPKQVSRLDELPEWTCDGSLTGLADHHDSDILLKPVAMYHDPFRPRHDGLTNKLVLCETLSPSSSPHPTNLRSSCLKVMLAHAQHKPWFGIEQEYMFIDMENNRPLGWPKFGHPEPQGKYYCAVGATKVFGRDIVEAHYRACLFAGISICGTNVETTPGQFEYQIGPCEGVAMGDELWVARYLMDRVAEDFGVGVTIHPKPVDGDWNGAGCHTNYSTSAMREDGGLAAIEEAIDKLSLRHYEHIAVYGDDNDLRLTGQHETGHIDAFSYGIANRGASIRIPRHVYDAGKGYMEDRRPASNINPYPVTSILVESSLSRLPTRYFIR</sequence>
<dbReference type="PANTHER" id="PTHR20852">
    <property type="entry name" value="GLUTAMINE SYNTHETASE"/>
    <property type="match status" value="1"/>
</dbReference>
<dbReference type="SUPFAM" id="SSF55931">
    <property type="entry name" value="Glutamine synthetase/guanido kinase"/>
    <property type="match status" value="1"/>
</dbReference>
<evidence type="ECO:0000256" key="6">
    <source>
        <dbReference type="ARBA" id="ARBA00022840"/>
    </source>
</evidence>
<dbReference type="PROSITE" id="PS51987">
    <property type="entry name" value="GS_CATALYTIC"/>
    <property type="match status" value="1"/>
</dbReference>
<gene>
    <name evidence="13" type="ORF">DM01DRAFT_1331095</name>
</gene>
<evidence type="ECO:0000313" key="14">
    <source>
        <dbReference type="Proteomes" id="UP000242146"/>
    </source>
</evidence>
<dbReference type="GO" id="GO:0005524">
    <property type="term" value="F:ATP binding"/>
    <property type="evidence" value="ECO:0007669"/>
    <property type="project" value="UniProtKB-KW"/>
</dbReference>
<dbReference type="InterPro" id="IPR027303">
    <property type="entry name" value="Gln_synth_gly_rich_site"/>
</dbReference>
<dbReference type="Proteomes" id="UP000242146">
    <property type="component" value="Unassembled WGS sequence"/>
</dbReference>
<dbReference type="GO" id="GO:0005737">
    <property type="term" value="C:cytoplasm"/>
    <property type="evidence" value="ECO:0007669"/>
    <property type="project" value="TreeGrafter"/>
</dbReference>
<proteinExistence type="inferred from homology"/>
<feature type="domain" description="GS beta-grasp" evidence="11">
    <location>
        <begin position="23"/>
        <end position="107"/>
    </location>
</feature>
<evidence type="ECO:0000256" key="10">
    <source>
        <dbReference type="RuleBase" id="RU000384"/>
    </source>
</evidence>
<evidence type="ECO:0000256" key="9">
    <source>
        <dbReference type="PROSITE-ProRule" id="PRU01330"/>
    </source>
</evidence>
<evidence type="ECO:0000259" key="11">
    <source>
        <dbReference type="PROSITE" id="PS51986"/>
    </source>
</evidence>
<dbReference type="FunFam" id="3.30.590.10:FF:000004">
    <property type="entry name" value="Glutamine synthetase"/>
    <property type="match status" value="1"/>
</dbReference>
<accession>A0A1X2GY31</accession>
<dbReference type="GO" id="GO:0004356">
    <property type="term" value="F:glutamine synthetase activity"/>
    <property type="evidence" value="ECO:0007669"/>
    <property type="project" value="UniProtKB-EC"/>
</dbReference>
<dbReference type="EC" id="6.3.1.2" evidence="2"/>
<evidence type="ECO:0000256" key="1">
    <source>
        <dbReference type="ARBA" id="ARBA00009897"/>
    </source>
</evidence>
<feature type="domain" description="GS catalytic" evidence="12">
    <location>
        <begin position="114"/>
        <end position="368"/>
    </location>
</feature>
<dbReference type="Pfam" id="PF00120">
    <property type="entry name" value="Gln-synt_C"/>
    <property type="match status" value="1"/>
</dbReference>
<dbReference type="EMBL" id="MCGT01000001">
    <property type="protein sequence ID" value="ORX62998.1"/>
    <property type="molecule type" value="Genomic_DNA"/>
</dbReference>
<name>A0A1X2GY31_9FUNG</name>
<keyword evidence="14" id="KW-1185">Reference proteome</keyword>
<evidence type="ECO:0000256" key="4">
    <source>
        <dbReference type="ARBA" id="ARBA00022598"/>
    </source>
</evidence>
<dbReference type="PROSITE" id="PS51986">
    <property type="entry name" value="GS_BETA_GRASP"/>
    <property type="match status" value="1"/>
</dbReference>
<protein>
    <recommendedName>
        <fullName evidence="3">Glutamine synthetase</fullName>
        <ecNumber evidence="2">6.3.1.2</ecNumber>
    </recommendedName>
    <alternativeName>
        <fullName evidence="7">Glutamate--ammonia ligase</fullName>
    </alternativeName>
</protein>
<dbReference type="InterPro" id="IPR008147">
    <property type="entry name" value="Gln_synt_N"/>
</dbReference>
<comment type="catalytic activity">
    <reaction evidence="8">
        <text>L-glutamate + NH4(+) + ATP = L-glutamine + ADP + phosphate + H(+)</text>
        <dbReference type="Rhea" id="RHEA:16169"/>
        <dbReference type="ChEBI" id="CHEBI:15378"/>
        <dbReference type="ChEBI" id="CHEBI:28938"/>
        <dbReference type="ChEBI" id="CHEBI:29985"/>
        <dbReference type="ChEBI" id="CHEBI:30616"/>
        <dbReference type="ChEBI" id="CHEBI:43474"/>
        <dbReference type="ChEBI" id="CHEBI:58359"/>
        <dbReference type="ChEBI" id="CHEBI:456216"/>
        <dbReference type="EC" id="6.3.1.2"/>
    </reaction>
</comment>
<dbReference type="InterPro" id="IPR008146">
    <property type="entry name" value="Gln_synth_cat_dom"/>
</dbReference>
<dbReference type="STRING" id="101127.A0A1X2GY31"/>